<protein>
    <submittedName>
        <fullName evidence="1">Uncharacterized protein</fullName>
    </submittedName>
</protein>
<keyword evidence="2" id="KW-1185">Reference proteome</keyword>
<sequence>MRAKGIAYDTGFVVDGRNSIDHLDPARLEFTAEIAASLGLEVWFSPYPLDLTLEETKSLFRDCAERAERLRAAGSEVVFVAGVELTLMVRGLVNGDRLPDRLGHLFADPRARMPEARDRLDSFFRDVVPRIRERFHGKVTYAAIPYEATVWELFDFVTLELIRSAEVAEQFPDAVRDLVAHPKPVAVSGFGCATWRGAAEVAPRSMEIVEPGGKRLDGVYERAEAEQARYLAEVLDIFDRAGVDSTFVHLFALHSHPHRLGGDPRDDLDRASPGVVKVFDDGHWEPKAAFAAVAAAYTN</sequence>
<name>A0ABS1VLD3_9ACTN</name>
<organism evidence="1 2">
    <name type="scientific">Paractinoplanes lichenicola</name>
    <dbReference type="NCBI Taxonomy" id="2802976"/>
    <lineage>
        <taxon>Bacteria</taxon>
        <taxon>Bacillati</taxon>
        <taxon>Actinomycetota</taxon>
        <taxon>Actinomycetes</taxon>
        <taxon>Micromonosporales</taxon>
        <taxon>Micromonosporaceae</taxon>
        <taxon>Paractinoplanes</taxon>
    </lineage>
</organism>
<reference evidence="1 2" key="1">
    <citation type="submission" date="2021-01" db="EMBL/GenBank/DDBJ databases">
        <title>Actinoplanes sp. nov. LDG1-01 isolated from lichen.</title>
        <authorList>
            <person name="Saeng-In P."/>
            <person name="Phongsopitanun W."/>
            <person name="Kanchanasin P."/>
            <person name="Yuki M."/>
            <person name="Kudo T."/>
            <person name="Ohkuma M."/>
            <person name="Tanasupawat S."/>
        </authorList>
    </citation>
    <scope>NUCLEOTIDE SEQUENCE [LARGE SCALE GENOMIC DNA]</scope>
    <source>
        <strain evidence="1 2">LDG1-01</strain>
    </source>
</reference>
<dbReference type="RefSeq" id="WP_202992042.1">
    <property type="nucleotide sequence ID" value="NZ_JAENHO010000004.1"/>
</dbReference>
<proteinExistence type="predicted"/>
<evidence type="ECO:0000313" key="1">
    <source>
        <dbReference type="EMBL" id="MBL7255534.1"/>
    </source>
</evidence>
<dbReference type="EMBL" id="JAENHO010000004">
    <property type="protein sequence ID" value="MBL7255534.1"/>
    <property type="molecule type" value="Genomic_DNA"/>
</dbReference>
<gene>
    <name evidence="1" type="ORF">JKJ07_14610</name>
</gene>
<dbReference type="Gene3D" id="3.20.20.80">
    <property type="entry name" value="Glycosidases"/>
    <property type="match status" value="1"/>
</dbReference>
<comment type="caution">
    <text evidence="1">The sequence shown here is derived from an EMBL/GenBank/DDBJ whole genome shotgun (WGS) entry which is preliminary data.</text>
</comment>
<dbReference type="InterPro" id="IPR017853">
    <property type="entry name" value="GH"/>
</dbReference>
<accession>A0ABS1VLD3</accession>
<dbReference type="Proteomes" id="UP000598996">
    <property type="component" value="Unassembled WGS sequence"/>
</dbReference>
<dbReference type="SUPFAM" id="SSF51445">
    <property type="entry name" value="(Trans)glycosidases"/>
    <property type="match status" value="1"/>
</dbReference>
<evidence type="ECO:0000313" key="2">
    <source>
        <dbReference type="Proteomes" id="UP000598996"/>
    </source>
</evidence>